<dbReference type="EMBL" id="KN822067">
    <property type="protein sequence ID" value="KIM59965.1"/>
    <property type="molecule type" value="Genomic_DNA"/>
</dbReference>
<feature type="domain" description="N-acetyltransferase" evidence="4">
    <location>
        <begin position="2"/>
        <end position="155"/>
    </location>
</feature>
<dbReference type="AlphaFoldDB" id="A0A0C3DGX9"/>
<dbReference type="PANTHER" id="PTHR23091">
    <property type="entry name" value="N-TERMINAL ACETYLTRANSFERASE"/>
    <property type="match status" value="1"/>
</dbReference>
<sequence>MFNIRRMEPKDLIDIQKCNQYNLPENYPMTFWLYSVVTWPEASFLAEDSRRKIVGYVLASVEQAEDNDSTWVGHINSLGVLRSYRRLGLAKRLMTLSKDSMMDAYPLQYIQLQVRTSNRAALSLYRDALGYTVYSVDHRYYADGEDAFSMRLWINGVPHTPRPRWKMFGTIHQFVVRKHRQLVHCFRRTRSLP</sequence>
<keyword evidence="6" id="KW-1185">Reference proteome</keyword>
<gene>
    <name evidence="5" type="ORF">SCLCIDRAFT_1217206</name>
</gene>
<dbReference type="PANTHER" id="PTHR23091:SF4">
    <property type="entry name" value="N-TERMINAL AMINO-ACID N(ALPHA)-ACETYLTRANSFERASE NATA"/>
    <property type="match status" value="1"/>
</dbReference>
<dbReference type="SUPFAM" id="SSF55729">
    <property type="entry name" value="Acyl-CoA N-acyltransferases (Nat)"/>
    <property type="match status" value="1"/>
</dbReference>
<dbReference type="InterPro" id="IPR000182">
    <property type="entry name" value="GNAT_dom"/>
</dbReference>
<dbReference type="CDD" id="cd04301">
    <property type="entry name" value="NAT_SF"/>
    <property type="match status" value="1"/>
</dbReference>
<comment type="similarity">
    <text evidence="3">Belongs to the acetyltransferase family. ARD1 subfamily.</text>
</comment>
<organism evidence="5 6">
    <name type="scientific">Scleroderma citrinum Foug A</name>
    <dbReference type="NCBI Taxonomy" id="1036808"/>
    <lineage>
        <taxon>Eukaryota</taxon>
        <taxon>Fungi</taxon>
        <taxon>Dikarya</taxon>
        <taxon>Basidiomycota</taxon>
        <taxon>Agaricomycotina</taxon>
        <taxon>Agaricomycetes</taxon>
        <taxon>Agaricomycetidae</taxon>
        <taxon>Boletales</taxon>
        <taxon>Sclerodermatineae</taxon>
        <taxon>Sclerodermataceae</taxon>
        <taxon>Scleroderma</taxon>
    </lineage>
</organism>
<evidence type="ECO:0000313" key="5">
    <source>
        <dbReference type="EMBL" id="KIM59965.1"/>
    </source>
</evidence>
<evidence type="ECO:0000256" key="3">
    <source>
        <dbReference type="ARBA" id="ARBA00025786"/>
    </source>
</evidence>
<dbReference type="InterPro" id="IPR016181">
    <property type="entry name" value="Acyl_CoA_acyltransferase"/>
</dbReference>
<evidence type="ECO:0000256" key="2">
    <source>
        <dbReference type="ARBA" id="ARBA00023315"/>
    </source>
</evidence>
<dbReference type="OrthoDB" id="25586at2759"/>
<accession>A0A0C3DGX9</accession>
<dbReference type="InterPro" id="IPR045047">
    <property type="entry name" value="Ard1-like"/>
</dbReference>
<dbReference type="GO" id="GO:1990190">
    <property type="term" value="F:protein-N-terminal-glutamate acetyltransferase activity"/>
    <property type="evidence" value="ECO:0007669"/>
    <property type="project" value="TreeGrafter"/>
</dbReference>
<dbReference type="InParanoid" id="A0A0C3DGX9"/>
<reference evidence="6" key="2">
    <citation type="submission" date="2015-01" db="EMBL/GenBank/DDBJ databases">
        <title>Evolutionary Origins and Diversification of the Mycorrhizal Mutualists.</title>
        <authorList>
            <consortium name="DOE Joint Genome Institute"/>
            <consortium name="Mycorrhizal Genomics Consortium"/>
            <person name="Kohler A."/>
            <person name="Kuo A."/>
            <person name="Nagy L.G."/>
            <person name="Floudas D."/>
            <person name="Copeland A."/>
            <person name="Barry K.W."/>
            <person name="Cichocki N."/>
            <person name="Veneault-Fourrey C."/>
            <person name="LaButti K."/>
            <person name="Lindquist E.A."/>
            <person name="Lipzen A."/>
            <person name="Lundell T."/>
            <person name="Morin E."/>
            <person name="Murat C."/>
            <person name="Riley R."/>
            <person name="Ohm R."/>
            <person name="Sun H."/>
            <person name="Tunlid A."/>
            <person name="Henrissat B."/>
            <person name="Grigoriev I.V."/>
            <person name="Hibbett D.S."/>
            <person name="Martin F."/>
        </authorList>
    </citation>
    <scope>NUCLEOTIDE SEQUENCE [LARGE SCALE GENOMIC DNA]</scope>
    <source>
        <strain evidence="6">Foug A</strain>
    </source>
</reference>
<keyword evidence="1" id="KW-0808">Transferase</keyword>
<dbReference type="Pfam" id="PF00583">
    <property type="entry name" value="Acetyltransf_1"/>
    <property type="match status" value="1"/>
</dbReference>
<name>A0A0C3DGX9_9AGAM</name>
<keyword evidence="2" id="KW-0012">Acyltransferase</keyword>
<dbReference type="HOGENOM" id="CLU_013985_7_2_1"/>
<reference evidence="5 6" key="1">
    <citation type="submission" date="2014-04" db="EMBL/GenBank/DDBJ databases">
        <authorList>
            <consortium name="DOE Joint Genome Institute"/>
            <person name="Kuo A."/>
            <person name="Kohler A."/>
            <person name="Nagy L.G."/>
            <person name="Floudas D."/>
            <person name="Copeland A."/>
            <person name="Barry K.W."/>
            <person name="Cichocki N."/>
            <person name="Veneault-Fourrey C."/>
            <person name="LaButti K."/>
            <person name="Lindquist E.A."/>
            <person name="Lipzen A."/>
            <person name="Lundell T."/>
            <person name="Morin E."/>
            <person name="Murat C."/>
            <person name="Sun H."/>
            <person name="Tunlid A."/>
            <person name="Henrissat B."/>
            <person name="Grigoriev I.V."/>
            <person name="Hibbett D.S."/>
            <person name="Martin F."/>
            <person name="Nordberg H.P."/>
            <person name="Cantor M.N."/>
            <person name="Hua S.X."/>
        </authorList>
    </citation>
    <scope>NUCLEOTIDE SEQUENCE [LARGE SCALE GENOMIC DNA]</scope>
    <source>
        <strain evidence="5 6">Foug A</strain>
    </source>
</reference>
<evidence type="ECO:0000313" key="6">
    <source>
        <dbReference type="Proteomes" id="UP000053989"/>
    </source>
</evidence>
<evidence type="ECO:0000259" key="4">
    <source>
        <dbReference type="PROSITE" id="PS51186"/>
    </source>
</evidence>
<dbReference type="PROSITE" id="PS51186">
    <property type="entry name" value="GNAT"/>
    <property type="match status" value="1"/>
</dbReference>
<protein>
    <recommendedName>
        <fullName evidence="4">N-acetyltransferase domain-containing protein</fullName>
    </recommendedName>
</protein>
<dbReference type="Proteomes" id="UP000053989">
    <property type="component" value="Unassembled WGS sequence"/>
</dbReference>
<dbReference type="Gene3D" id="3.40.630.30">
    <property type="match status" value="1"/>
</dbReference>
<proteinExistence type="inferred from homology"/>
<dbReference type="GO" id="GO:0031415">
    <property type="term" value="C:NatA complex"/>
    <property type="evidence" value="ECO:0007669"/>
    <property type="project" value="InterPro"/>
</dbReference>
<dbReference type="STRING" id="1036808.A0A0C3DGX9"/>
<evidence type="ECO:0000256" key="1">
    <source>
        <dbReference type="ARBA" id="ARBA00022679"/>
    </source>
</evidence>
<dbReference type="GO" id="GO:1990189">
    <property type="term" value="F:protein N-terminal-serine acetyltransferase activity"/>
    <property type="evidence" value="ECO:0007669"/>
    <property type="project" value="TreeGrafter"/>
</dbReference>